<evidence type="ECO:0000313" key="5">
    <source>
        <dbReference type="Proteomes" id="UP000008524"/>
    </source>
</evidence>
<organism evidence="3 5">
    <name type="scientific">Trypanosoma brucei brucei (strain 927/4 GUTat10.1)</name>
    <dbReference type="NCBI Taxonomy" id="185431"/>
    <lineage>
        <taxon>Eukaryota</taxon>
        <taxon>Discoba</taxon>
        <taxon>Euglenozoa</taxon>
        <taxon>Kinetoplastea</taxon>
        <taxon>Metakinetoplastina</taxon>
        <taxon>Trypanosomatida</taxon>
        <taxon>Trypanosomatidae</taxon>
        <taxon>Trypanosoma</taxon>
    </lineage>
</organism>
<sequence length="537" mass="62172">MSTTALSSAKNARSPGSNAAVSPGSKSVSLREGALRSDRKSTRELSPQSELKSDRKSMREISHSELKSDRKSTRELSPQSELKSDRKSMSGVSPQSELKSDRKSMREISHSELKSDRKSTRELSPQSELKSDRKSVRDSEMRSAGKSGRSVEARYGVRDDGDGEWSELGSEVTSELRSKAKSGRRSERRQGGADEFELSESDVDAHGENFFDSSRRSDRQPSSGAPEEEEETEEQIIIRLREELREFEAYEEEMQPNLNMYEEVIELRREAEQLEDDRKRALLQIDLGDISSYYDGDVEREVEELEAAVENSYLQACWTKERQRYIARNETDLPEWWRVDIMKLGFRLREAKRSFDSSNRVAQDLYRAHEVKVNATTDSRDKAKAELRQEIAAELNELRQRRERLLVIDKEQRFHLRRGTHVKELQVTSKRRQDALEARVVGEENRHFGASVELKRTVKDLEMELIQLRRELKDAKVSGESIVQELRKHLLDVTRSGEEVRKARQDYEEENSDLMSLKHELQCVLHYIRVRAREANY</sequence>
<protein>
    <submittedName>
        <fullName evidence="3">Uncharacterized protein</fullName>
    </submittedName>
</protein>
<feature type="compositionally biased region" description="Basic and acidic residues" evidence="2">
    <location>
        <begin position="51"/>
        <end position="74"/>
    </location>
</feature>
<reference evidence="4" key="4">
    <citation type="submission" date="2005-04" db="EMBL/GenBank/DDBJ databases">
        <title>Sequencing, closure, and annotation of Trypanosoma brucei chromosomes 2 through 8.</title>
        <authorList>
            <person name="Ghedin E."/>
            <person name="Blandin G."/>
            <person name="Bartholomeu D."/>
            <person name="Caler E."/>
            <person name="Haas B."/>
            <person name="Hannick L."/>
            <person name="Shallom J."/>
            <person name="Hou L."/>
            <person name="Djikeng A."/>
            <person name="Feldblyum T."/>
            <person name="Hostetler J."/>
            <person name="Johnson J."/>
            <person name="Jones K."/>
            <person name="Koo H.L."/>
            <person name="Larkin C."/>
            <person name="Pai G."/>
            <person name="Peterson J."/>
            <person name="Khalak H.G."/>
            <person name="Salzberg S."/>
            <person name="Simpson A.J."/>
            <person name="Tallon L."/>
            <person name="Van Aken S."/>
            <person name="Wanless D."/>
            <person name="White O."/>
            <person name="Wortman J."/>
            <person name="Fraser C.M."/>
            <person name="El-Sayed N.M.A."/>
        </authorList>
    </citation>
    <scope>NUCLEOTIDE SEQUENCE</scope>
    <source>
        <strain evidence="4">927/4 GUTat10.1</strain>
    </source>
</reference>
<dbReference type="InParanoid" id="Q57XK9"/>
<dbReference type="GO" id="GO:0030863">
    <property type="term" value="C:cortical cytoskeleton"/>
    <property type="evidence" value="ECO:0006056"/>
    <property type="project" value="Others"/>
</dbReference>
<feature type="compositionally biased region" description="Polar residues" evidence="2">
    <location>
        <begin position="1"/>
        <end position="28"/>
    </location>
</feature>
<proteinExistence type="predicted"/>
<dbReference type="EMBL" id="AC159413">
    <property type="protein sequence ID" value="AAX69660.1"/>
    <property type="molecule type" value="Genomic_DNA"/>
</dbReference>
<dbReference type="GO" id="GO:0020025">
    <property type="term" value="C:subpellicular microtubule"/>
    <property type="evidence" value="ECO:0000314"/>
    <property type="project" value="GeneDB"/>
</dbReference>
<evidence type="ECO:0000313" key="4">
    <source>
        <dbReference type="EMBL" id="AAZ12329.1"/>
    </source>
</evidence>
<keyword evidence="5" id="KW-1185">Reference proteome</keyword>
<dbReference type="Proteomes" id="UP000008524">
    <property type="component" value="Chromosome 7"/>
</dbReference>
<feature type="compositionally biased region" description="Basic and acidic residues" evidence="2">
    <location>
        <begin position="33"/>
        <end position="43"/>
    </location>
</feature>
<evidence type="ECO:0000256" key="2">
    <source>
        <dbReference type="SAM" id="MobiDB-lite"/>
    </source>
</evidence>
<accession>Q57XK9</accession>
<dbReference type="KEGG" id="tbr:Tb927.7.2650"/>
<dbReference type="OrthoDB" id="265772at2759"/>
<reference evidence="4 5" key="2">
    <citation type="journal article" date="2005" name="Science">
        <title>The genome of the African trypanosome Trypanosoma brucei.</title>
        <authorList>
            <person name="Berriman M."/>
            <person name="Ghedin E."/>
            <person name="Hertz-Fowler C."/>
            <person name="Blandin G."/>
            <person name="Renauld H."/>
            <person name="Bartholomeu D.C."/>
            <person name="Lennard N.J."/>
            <person name="Caler E."/>
            <person name="Hamlin N.E."/>
            <person name="Haas B."/>
            <person name="Bohme U."/>
            <person name="Hannick L."/>
            <person name="Aslett M.A."/>
            <person name="Shallom J."/>
            <person name="Marcello L."/>
            <person name="Hou L."/>
            <person name="Wickstead B."/>
            <person name="Alsmark U.C."/>
            <person name="Arrowsmith C."/>
            <person name="Atkin R.J."/>
            <person name="Barron A.J."/>
            <person name="Bringaud F."/>
            <person name="Brooks K."/>
            <person name="Carrington M."/>
            <person name="Cherevach I."/>
            <person name="Chillingworth T.J."/>
            <person name="Churcher C."/>
            <person name="Clark L.N."/>
            <person name="Corton C.H."/>
            <person name="Cronin A."/>
            <person name="Davies R.M."/>
            <person name="Doggett J."/>
            <person name="Djikeng A."/>
            <person name="Feldblyum T."/>
            <person name="Field M.C."/>
            <person name="Fraser A."/>
            <person name="Goodhead I."/>
            <person name="Hance Z."/>
            <person name="Harper D."/>
            <person name="Harris B.R."/>
            <person name="Hauser H."/>
            <person name="Hostetler J."/>
            <person name="Ivens A."/>
            <person name="Jagels K."/>
            <person name="Johnson D."/>
            <person name="Johnson J."/>
            <person name="Jones K."/>
            <person name="Kerhornou A.X."/>
            <person name="Koo H."/>
            <person name="Larke N."/>
            <person name="Landfear S."/>
            <person name="Larkin C."/>
            <person name="Leech V."/>
            <person name="Line A."/>
            <person name="Lord A."/>
            <person name="Macleod A."/>
            <person name="Mooney P.J."/>
            <person name="Moule S."/>
            <person name="Martin D.M."/>
            <person name="Morgan G.W."/>
            <person name="Mungall K."/>
            <person name="Norbertczak H."/>
            <person name="Ormond D."/>
            <person name="Pai G."/>
            <person name="Peacock C.S."/>
            <person name="Peterson J."/>
            <person name="Quail M.A."/>
            <person name="Rabbinowitsch E."/>
            <person name="Rajandream M.A."/>
            <person name="Reitter C."/>
            <person name="Salzberg S.L."/>
            <person name="Sanders M."/>
            <person name="Schobel S."/>
            <person name="Sharp S."/>
            <person name="Simmonds M."/>
            <person name="Simpson A.J."/>
            <person name="Tallon L."/>
            <person name="Turner C.M."/>
            <person name="Tait A."/>
            <person name="Tivey A.R."/>
            <person name="Van Aken S."/>
            <person name="Walker D."/>
            <person name="Wanless D."/>
            <person name="Wang S."/>
            <person name="White B."/>
            <person name="White O."/>
            <person name="Whitehead S."/>
            <person name="Woodward J."/>
            <person name="Wortman J."/>
            <person name="Adams M.D."/>
            <person name="Embley T.M."/>
            <person name="Gull K."/>
            <person name="Ullu E."/>
            <person name="Barry J.D."/>
            <person name="Fairlamb A.H."/>
            <person name="Opperdoes F."/>
            <person name="Barrell B.G."/>
            <person name="Donelson J.E."/>
            <person name="Hall N."/>
            <person name="Fraser C.M."/>
            <person name="Melville S.E."/>
            <person name="El-Sayed N.M."/>
        </authorList>
    </citation>
    <scope>NUCLEOTIDE SEQUENCE [LARGE SCALE GENOMIC DNA]</scope>
    <source>
        <strain evidence="4 5">927/4 GUTat10.1</strain>
    </source>
</reference>
<evidence type="ECO:0000313" key="3">
    <source>
        <dbReference type="EMBL" id="AAX69660.1"/>
    </source>
</evidence>
<evidence type="ECO:0000256" key="1">
    <source>
        <dbReference type="SAM" id="Coils"/>
    </source>
</evidence>
<dbReference type="STRING" id="185431.Q57XK9"/>
<dbReference type="GeneID" id="3658474"/>
<dbReference type="VEuPathDB" id="TriTrypDB:Tb927.7.2650"/>
<reference evidence="3" key="3">
    <citation type="submission" date="2005-04" db="EMBL/GenBank/DDBJ databases">
        <title>.</title>
        <authorList>
            <person name="Ghedin E."/>
            <person name="Blandin G."/>
            <person name="Bartholomeu D."/>
            <person name="Caler E."/>
            <person name="Haas B."/>
            <person name="Hannick L."/>
            <person name="Shallom J."/>
            <person name="Hou L."/>
            <person name="Djikeng A."/>
            <person name="Feldblyum T."/>
            <person name="Hostetler J."/>
            <person name="Johnson J."/>
            <person name="Jones K."/>
            <person name="Koo H.L."/>
            <person name="Larkin C."/>
            <person name="Pai G."/>
            <person name="Peterson J."/>
            <person name="Khalak H.G."/>
            <person name="Salzberg S."/>
            <person name="Simpson A.J."/>
            <person name="Tallon L."/>
            <person name="Van Aken S."/>
            <person name="Wanless D."/>
            <person name="White O."/>
            <person name="Wortman J."/>
            <person name="Fraser C.M."/>
            <person name="El-Sayed N.M.A."/>
        </authorList>
    </citation>
    <scope>NUCLEOTIDE SEQUENCE</scope>
    <source>
        <strain evidence="3">GUTat10.1</strain>
    </source>
</reference>
<accession>D6XKI2</accession>
<feature type="compositionally biased region" description="Basic and acidic residues" evidence="2">
    <location>
        <begin position="129"/>
        <end position="160"/>
    </location>
</feature>
<dbReference type="GO" id="GO:0005737">
    <property type="term" value="C:cytoplasm"/>
    <property type="evidence" value="ECO:0000314"/>
    <property type="project" value="GeneDB"/>
</dbReference>
<feature type="compositionally biased region" description="Basic and acidic residues" evidence="2">
    <location>
        <begin position="174"/>
        <end position="192"/>
    </location>
</feature>
<feature type="compositionally biased region" description="Basic and acidic residues" evidence="2">
    <location>
        <begin position="203"/>
        <end position="219"/>
    </location>
</feature>
<dbReference type="EMBL" id="CP000070">
    <property type="protein sequence ID" value="AAZ12329.1"/>
    <property type="molecule type" value="Genomic_DNA"/>
</dbReference>
<gene>
    <name evidence="4" type="primary">Tb07.22O10.860</name>
    <name evidence="3" type="ORF">Tb927.7.2650</name>
</gene>
<reference evidence="4" key="1">
    <citation type="journal article" date="2005" name="Science">
        <title>Comparative genomics of trypanosomatid parasitic protozoa.</title>
        <authorList>
            <person name="El-Sayed N.M."/>
            <person name="Myler P.J."/>
            <person name="Blandin G."/>
            <person name="Berriman M."/>
            <person name="Crabtree J."/>
            <person name="Aggarwal G."/>
            <person name="Caler E."/>
            <person name="Renauld H."/>
            <person name="Worthey E.A."/>
            <person name="Hertz-Fowler C."/>
            <person name="Ghedin E."/>
            <person name="Peacock C."/>
            <person name="Bartholomeu D.C."/>
            <person name="Haas B.J."/>
            <person name="Tran A.N."/>
            <person name="Wortman J.R."/>
            <person name="Alsmark U.C."/>
            <person name="Angiuoli S."/>
            <person name="Anupama A."/>
            <person name="Badger J."/>
            <person name="Bringaud F."/>
            <person name="Cadag E."/>
            <person name="Carlton J.M."/>
            <person name="Cerqueira G.C."/>
            <person name="Creasy T."/>
            <person name="Delcher A.L."/>
            <person name="Djikeng A."/>
            <person name="Embley T.M."/>
            <person name="Hauser C."/>
            <person name="Ivens A.C."/>
            <person name="Kummerfeld S.K."/>
            <person name="Pereira-Leal J.B."/>
            <person name="Nilsson D."/>
            <person name="Peterson J."/>
            <person name="Salzberg S.L."/>
            <person name="Shallom J."/>
            <person name="Silva J.C."/>
            <person name="Sundaram J."/>
            <person name="Westenberger S."/>
            <person name="White O."/>
            <person name="Melville S.E."/>
            <person name="Donelson J.E."/>
            <person name="Andersson B."/>
            <person name="Stuart K.D."/>
            <person name="Hall N."/>
        </authorList>
    </citation>
    <scope>NUCLEOTIDE SEQUENCE</scope>
    <source>
        <strain evidence="4">927/4 GUTat10.1</strain>
    </source>
</reference>
<name>Q57XK9_TRYB2</name>
<dbReference type="GO" id="GO:0000902">
    <property type="term" value="P:cell morphogenesis"/>
    <property type="evidence" value="ECO:0000315"/>
    <property type="project" value="GeneDB"/>
</dbReference>
<feature type="compositionally biased region" description="Basic and acidic residues" evidence="2">
    <location>
        <begin position="98"/>
        <end position="121"/>
    </location>
</feature>
<feature type="region of interest" description="Disordered" evidence="2">
    <location>
        <begin position="1"/>
        <end position="234"/>
    </location>
</feature>
<dbReference type="AlphaFoldDB" id="Q57XK9"/>
<feature type="coiled-coil region" evidence="1">
    <location>
        <begin position="451"/>
        <end position="520"/>
    </location>
</feature>
<keyword evidence="1" id="KW-0175">Coiled coil</keyword>
<dbReference type="GO" id="GO:0031981">
    <property type="term" value="C:nuclear lumen"/>
    <property type="evidence" value="ECO:0000314"/>
    <property type="project" value="GeneDB"/>
</dbReference>
<dbReference type="PaxDb" id="5691-AAZ12329"/>
<dbReference type="GO" id="GO:0046785">
    <property type="term" value="P:microtubule polymerization"/>
    <property type="evidence" value="ECO:0000315"/>
    <property type="project" value="GeneDB"/>
</dbReference>
<dbReference type="RefSeq" id="XP_845888.1">
    <property type="nucleotide sequence ID" value="XM_840795.1"/>
</dbReference>
<dbReference type="GO" id="GO:0097014">
    <property type="term" value="C:ciliary plasm"/>
    <property type="evidence" value="ECO:0000314"/>
    <property type="project" value="GeneDB"/>
</dbReference>